<gene>
    <name evidence="3" type="ORF">OMP38_10480</name>
</gene>
<dbReference type="Pfam" id="PF00041">
    <property type="entry name" value="fn3"/>
    <property type="match status" value="1"/>
</dbReference>
<dbReference type="Gene3D" id="2.60.40.10">
    <property type="entry name" value="Immunoglobulins"/>
    <property type="match status" value="2"/>
</dbReference>
<accession>A0A9X4KFI0</accession>
<evidence type="ECO:0000313" key="3">
    <source>
        <dbReference type="EMBL" id="MDG0791249.1"/>
    </source>
</evidence>
<evidence type="ECO:0000259" key="2">
    <source>
        <dbReference type="PROSITE" id="PS50853"/>
    </source>
</evidence>
<keyword evidence="4" id="KW-1185">Reference proteome</keyword>
<feature type="signal peptide" evidence="1">
    <location>
        <begin position="1"/>
        <end position="25"/>
    </location>
</feature>
<dbReference type="SUPFAM" id="SSF49265">
    <property type="entry name" value="Fibronectin type III"/>
    <property type="match status" value="1"/>
</dbReference>
<feature type="chain" id="PRO_5040984091" evidence="1">
    <location>
        <begin position="26"/>
        <end position="276"/>
    </location>
</feature>
<sequence>MMKIRKWLMGALVAAATLPAATASAATGASVTNITANSLQLNWTLQPGEGVVTVYQNGSYLTTYAGNGMIVNGLTPCTAYTFTVAGDSGYGTTSAAATTLGCAPAPTAPSIAYTSSYSSINLSWTASNAVSYEVYRDNVLLGTTSGTSYTFGGTPSRAYAVRIVALNSTGQSASASITATTQAFLGTWTSALASGNIRVGGAWTNTSSVYGTSMNMTLYRVTSAGDVYVGSNSAYIGPGQTVGGWYNLASNQPSGTYKVVLTSDYAITSGATLGTY</sequence>
<dbReference type="EMBL" id="JAPDHZ010000002">
    <property type="protein sequence ID" value="MDG0791249.1"/>
    <property type="molecule type" value="Genomic_DNA"/>
</dbReference>
<dbReference type="InterPro" id="IPR013783">
    <property type="entry name" value="Ig-like_fold"/>
</dbReference>
<dbReference type="CDD" id="cd00063">
    <property type="entry name" value="FN3"/>
    <property type="match status" value="1"/>
</dbReference>
<dbReference type="SMART" id="SM00060">
    <property type="entry name" value="FN3"/>
    <property type="match status" value="2"/>
</dbReference>
<organism evidence="3 4">
    <name type="scientific">Cohnella ginsengisoli</name>
    <dbReference type="NCBI Taxonomy" id="425004"/>
    <lineage>
        <taxon>Bacteria</taxon>
        <taxon>Bacillati</taxon>
        <taxon>Bacillota</taxon>
        <taxon>Bacilli</taxon>
        <taxon>Bacillales</taxon>
        <taxon>Paenibacillaceae</taxon>
        <taxon>Cohnella</taxon>
    </lineage>
</organism>
<reference evidence="3 4" key="1">
    <citation type="submission" date="2022-10" db="EMBL/GenBank/DDBJ databases">
        <title>Comparative genomic analysis of Cohnella hashimotonis sp. nov., isolated from the International Space Station.</title>
        <authorList>
            <person name="Simpson A."/>
            <person name="Venkateswaran K."/>
        </authorList>
    </citation>
    <scope>NUCLEOTIDE SEQUENCE [LARGE SCALE GENOMIC DNA]</scope>
    <source>
        <strain evidence="3 4">DSM 18997</strain>
    </source>
</reference>
<evidence type="ECO:0000256" key="1">
    <source>
        <dbReference type="SAM" id="SignalP"/>
    </source>
</evidence>
<dbReference type="PROSITE" id="PS50853">
    <property type="entry name" value="FN3"/>
    <property type="match status" value="1"/>
</dbReference>
<dbReference type="AlphaFoldDB" id="A0A9X4KFI0"/>
<dbReference type="Proteomes" id="UP001153387">
    <property type="component" value="Unassembled WGS sequence"/>
</dbReference>
<feature type="domain" description="Fibronectin type-III" evidence="2">
    <location>
        <begin position="105"/>
        <end position="184"/>
    </location>
</feature>
<comment type="caution">
    <text evidence="3">The sequence shown here is derived from an EMBL/GenBank/DDBJ whole genome shotgun (WGS) entry which is preliminary data.</text>
</comment>
<evidence type="ECO:0000313" key="4">
    <source>
        <dbReference type="Proteomes" id="UP001153387"/>
    </source>
</evidence>
<name>A0A9X4KFI0_9BACL</name>
<dbReference type="InterPro" id="IPR003961">
    <property type="entry name" value="FN3_dom"/>
</dbReference>
<proteinExistence type="predicted"/>
<keyword evidence="1" id="KW-0732">Signal</keyword>
<dbReference type="InterPro" id="IPR036116">
    <property type="entry name" value="FN3_sf"/>
</dbReference>
<protein>
    <submittedName>
        <fullName evidence="3">Fibronectin type III domain-containing protein</fullName>
    </submittedName>
</protein>